<proteinExistence type="predicted"/>
<name>A0ABR1RGV5_9PEZI</name>
<sequence>MSSRSISPPPLKRQKHSPPSSGIAAPSAFSPPITPTPGTLRIFSWNVNGIAPFVQPYLQKSIKSFFGVAANTPSSSTPGRKRRRRGAGGEEAGVDVIIADSDSDRDAKHLAQERSYGDDYPSEEGEASLRKALKRYGWPQILFLQEVKIKPGDERTQDAVRKAVNDTQRPILESHAPRPGTSKSAGGTAPSQTATLADGGPEYDVFFNLPADPYNAKGFGG</sequence>
<dbReference type="EMBL" id="JAQQWI010000016">
    <property type="protein sequence ID" value="KAK8009407.1"/>
    <property type="molecule type" value="Genomic_DNA"/>
</dbReference>
<dbReference type="InterPro" id="IPR036691">
    <property type="entry name" value="Endo/exonu/phosph_ase_sf"/>
</dbReference>
<evidence type="ECO:0000313" key="3">
    <source>
        <dbReference type="Proteomes" id="UP001396898"/>
    </source>
</evidence>
<organism evidence="2 3">
    <name type="scientific">Apiospora marii</name>
    <dbReference type="NCBI Taxonomy" id="335849"/>
    <lineage>
        <taxon>Eukaryota</taxon>
        <taxon>Fungi</taxon>
        <taxon>Dikarya</taxon>
        <taxon>Ascomycota</taxon>
        <taxon>Pezizomycotina</taxon>
        <taxon>Sordariomycetes</taxon>
        <taxon>Xylariomycetidae</taxon>
        <taxon>Amphisphaeriales</taxon>
        <taxon>Apiosporaceae</taxon>
        <taxon>Apiospora</taxon>
    </lineage>
</organism>
<evidence type="ECO:0008006" key="4">
    <source>
        <dbReference type="Google" id="ProtNLM"/>
    </source>
</evidence>
<keyword evidence="3" id="KW-1185">Reference proteome</keyword>
<feature type="region of interest" description="Disordered" evidence="1">
    <location>
        <begin position="1"/>
        <end position="32"/>
    </location>
</feature>
<feature type="compositionally biased region" description="Low complexity" evidence="1">
    <location>
        <begin position="17"/>
        <end position="31"/>
    </location>
</feature>
<feature type="region of interest" description="Disordered" evidence="1">
    <location>
        <begin position="164"/>
        <end position="202"/>
    </location>
</feature>
<feature type="compositionally biased region" description="Polar residues" evidence="1">
    <location>
        <begin position="181"/>
        <end position="195"/>
    </location>
</feature>
<comment type="caution">
    <text evidence="2">The sequence shown here is derived from an EMBL/GenBank/DDBJ whole genome shotgun (WGS) entry which is preliminary data.</text>
</comment>
<protein>
    <recommendedName>
        <fullName evidence="4">Endonuclease/exonuclease/phosphatase domain-containing protein</fullName>
    </recommendedName>
</protein>
<evidence type="ECO:0000313" key="2">
    <source>
        <dbReference type="EMBL" id="KAK8009407.1"/>
    </source>
</evidence>
<feature type="compositionally biased region" description="Basic and acidic residues" evidence="1">
    <location>
        <begin position="102"/>
        <end position="117"/>
    </location>
</feature>
<accession>A0ABR1RGV5</accession>
<feature type="region of interest" description="Disordered" evidence="1">
    <location>
        <begin position="69"/>
        <end position="123"/>
    </location>
</feature>
<evidence type="ECO:0000256" key="1">
    <source>
        <dbReference type="SAM" id="MobiDB-lite"/>
    </source>
</evidence>
<dbReference type="Proteomes" id="UP001396898">
    <property type="component" value="Unassembled WGS sequence"/>
</dbReference>
<dbReference type="Gene3D" id="3.60.10.10">
    <property type="entry name" value="Endonuclease/exonuclease/phosphatase"/>
    <property type="match status" value="1"/>
</dbReference>
<reference evidence="2 3" key="1">
    <citation type="submission" date="2023-01" db="EMBL/GenBank/DDBJ databases">
        <title>Analysis of 21 Apiospora genomes using comparative genomics revels a genus with tremendous synthesis potential of carbohydrate active enzymes and secondary metabolites.</title>
        <authorList>
            <person name="Sorensen T."/>
        </authorList>
    </citation>
    <scope>NUCLEOTIDE SEQUENCE [LARGE SCALE GENOMIC DNA]</scope>
    <source>
        <strain evidence="2 3">CBS 20057</strain>
    </source>
</reference>
<gene>
    <name evidence="2" type="ORF">PG991_011958</name>
</gene>